<comment type="caution">
    <text evidence="4">The sequence shown here is derived from an EMBL/GenBank/DDBJ whole genome shotgun (WGS) entry which is preliminary data.</text>
</comment>
<name>A0A9P8W521_9HYPO</name>
<dbReference type="OrthoDB" id="5388283at2759"/>
<dbReference type="EMBL" id="JAGPYM010000010">
    <property type="protein sequence ID" value="KAH6889916.1"/>
    <property type="molecule type" value="Genomic_DNA"/>
</dbReference>
<evidence type="ECO:0000313" key="5">
    <source>
        <dbReference type="Proteomes" id="UP000777438"/>
    </source>
</evidence>
<feature type="chain" id="PRO_5040203192" description="Apple domain-containing protein" evidence="2">
    <location>
        <begin position="22"/>
        <end position="404"/>
    </location>
</feature>
<keyword evidence="5" id="KW-1185">Reference proteome</keyword>
<dbReference type="PROSITE" id="PS50948">
    <property type="entry name" value="PAN"/>
    <property type="match status" value="1"/>
</dbReference>
<evidence type="ECO:0000256" key="1">
    <source>
        <dbReference type="SAM" id="MobiDB-lite"/>
    </source>
</evidence>
<keyword evidence="2" id="KW-0732">Signal</keyword>
<evidence type="ECO:0000259" key="3">
    <source>
        <dbReference type="PROSITE" id="PS50948"/>
    </source>
</evidence>
<reference evidence="4 5" key="1">
    <citation type="journal article" date="2021" name="Nat. Commun.">
        <title>Genetic determinants of endophytism in the Arabidopsis root mycobiome.</title>
        <authorList>
            <person name="Mesny F."/>
            <person name="Miyauchi S."/>
            <person name="Thiergart T."/>
            <person name="Pickel B."/>
            <person name="Atanasova L."/>
            <person name="Karlsson M."/>
            <person name="Huettel B."/>
            <person name="Barry K.W."/>
            <person name="Haridas S."/>
            <person name="Chen C."/>
            <person name="Bauer D."/>
            <person name="Andreopoulos W."/>
            <person name="Pangilinan J."/>
            <person name="LaButti K."/>
            <person name="Riley R."/>
            <person name="Lipzen A."/>
            <person name="Clum A."/>
            <person name="Drula E."/>
            <person name="Henrissat B."/>
            <person name="Kohler A."/>
            <person name="Grigoriev I.V."/>
            <person name="Martin F.M."/>
            <person name="Hacquard S."/>
        </authorList>
    </citation>
    <scope>NUCLEOTIDE SEQUENCE [LARGE SCALE GENOMIC DNA]</scope>
    <source>
        <strain evidence="4 5">MPI-CAGE-CH-0241</strain>
    </source>
</reference>
<feature type="domain" description="Apple" evidence="3">
    <location>
        <begin position="315"/>
        <end position="396"/>
    </location>
</feature>
<evidence type="ECO:0000313" key="4">
    <source>
        <dbReference type="EMBL" id="KAH6889916.1"/>
    </source>
</evidence>
<feature type="region of interest" description="Disordered" evidence="1">
    <location>
        <begin position="254"/>
        <end position="273"/>
    </location>
</feature>
<accession>A0A9P8W521</accession>
<dbReference type="AlphaFoldDB" id="A0A9P8W521"/>
<protein>
    <recommendedName>
        <fullName evidence="3">Apple domain-containing protein</fullName>
    </recommendedName>
</protein>
<organism evidence="4 5">
    <name type="scientific">Thelonectria olida</name>
    <dbReference type="NCBI Taxonomy" id="1576542"/>
    <lineage>
        <taxon>Eukaryota</taxon>
        <taxon>Fungi</taxon>
        <taxon>Dikarya</taxon>
        <taxon>Ascomycota</taxon>
        <taxon>Pezizomycotina</taxon>
        <taxon>Sordariomycetes</taxon>
        <taxon>Hypocreomycetidae</taxon>
        <taxon>Hypocreales</taxon>
        <taxon>Nectriaceae</taxon>
        <taxon>Thelonectria</taxon>
    </lineage>
</organism>
<dbReference type="InterPro" id="IPR003609">
    <property type="entry name" value="Pan_app"/>
</dbReference>
<proteinExistence type="predicted"/>
<feature type="signal peptide" evidence="2">
    <location>
        <begin position="1"/>
        <end position="21"/>
    </location>
</feature>
<feature type="compositionally biased region" description="Low complexity" evidence="1">
    <location>
        <begin position="258"/>
        <end position="273"/>
    </location>
</feature>
<sequence>MRSVVALMALALTGTLDLVAASPCKATTTTASDLATASTTSTTTAPTSTTTPDLVVKNVCDNGNIADPGTGTGVPGYQVVGSVGVAQGAGITTDGSTETNCAKYEVSNEAPVGKKRASESVATLSQTVSNLEAGTAYTIRFSLSLVFASGTACSFKASLGSTVFYNELLQAANANWYTITKQANAQSSSEALALSVICPLGGTTIVYIDSIFMSNKVTPDTIDSVVLDYDAADSPVISSTSQATLIGGDETIFPDPVTTELPPTTTTAKTTTTRPLTRTLSAGTLAPSATCPGGVTPTPLATCVPRSPSPSSLMCGITGVKGYTWWARAKFASPNQNSVSDCAIICYQNAINCKAFAYYPDFSGGPICALGYDPLADDGVDTAASGARMTWYDLDCYKCDECAA</sequence>
<gene>
    <name evidence="4" type="ORF">B0T10DRAFT_487084</name>
</gene>
<dbReference type="Proteomes" id="UP000777438">
    <property type="component" value="Unassembled WGS sequence"/>
</dbReference>
<feature type="region of interest" description="Disordered" evidence="1">
    <location>
        <begin position="30"/>
        <end position="49"/>
    </location>
</feature>
<evidence type="ECO:0000256" key="2">
    <source>
        <dbReference type="SAM" id="SignalP"/>
    </source>
</evidence>